<keyword evidence="5" id="KW-1185">Reference proteome</keyword>
<accession>A0A1G9BS84</accession>
<dbReference type="Proteomes" id="UP000199382">
    <property type="component" value="Unassembled WGS sequence"/>
</dbReference>
<sequence>MNFRAALAADADAIEAFLVVYSDTSMFLRANLAAHGPCGGEARNATRMWVREEAGVVTGVFGITTAGFVLVQVPENMPDAQLSETLKPYEINGIFGATTQVRQVQAALGLSEAEAQLDDDEPLYSLDLTKLVLPHAHVALREATAADKPLLAHWRASYLVEIFHFQPEDAQEMAGDDVDAMLSKQSLMLLESEEGQPLAMTSFNAILPDTVQIGNVYTPDEVRGQGHARRAVALHLDRARQDGVKRAILFASGPAASRAYEAIGFEQIGLFTLLFFADAQAVKAAA</sequence>
<dbReference type="RefSeq" id="WP_093159394.1">
    <property type="nucleotide sequence ID" value="NZ_FNEK01000040.1"/>
</dbReference>
<dbReference type="Gene3D" id="3.40.630.30">
    <property type="match status" value="1"/>
</dbReference>
<evidence type="ECO:0000256" key="1">
    <source>
        <dbReference type="ARBA" id="ARBA00022679"/>
    </source>
</evidence>
<keyword evidence="2" id="KW-0012">Acyltransferase</keyword>
<evidence type="ECO:0000259" key="3">
    <source>
        <dbReference type="PROSITE" id="PS51186"/>
    </source>
</evidence>
<dbReference type="InterPro" id="IPR016181">
    <property type="entry name" value="Acyl_CoA_acyltransferase"/>
</dbReference>
<dbReference type="InterPro" id="IPR050832">
    <property type="entry name" value="Bact_Acetyltransf"/>
</dbReference>
<gene>
    <name evidence="4" type="ORF">SAMN04488026_104038</name>
</gene>
<proteinExistence type="predicted"/>
<feature type="domain" description="N-acetyltransferase" evidence="3">
    <location>
        <begin position="138"/>
        <end position="286"/>
    </location>
</feature>
<dbReference type="PANTHER" id="PTHR43877:SF2">
    <property type="entry name" value="AMINOALKYLPHOSPHONATE N-ACETYLTRANSFERASE-RELATED"/>
    <property type="match status" value="1"/>
</dbReference>
<evidence type="ECO:0000256" key="2">
    <source>
        <dbReference type="ARBA" id="ARBA00023315"/>
    </source>
</evidence>
<dbReference type="CDD" id="cd04301">
    <property type="entry name" value="NAT_SF"/>
    <property type="match status" value="1"/>
</dbReference>
<dbReference type="GO" id="GO:0016747">
    <property type="term" value="F:acyltransferase activity, transferring groups other than amino-acyl groups"/>
    <property type="evidence" value="ECO:0007669"/>
    <property type="project" value="InterPro"/>
</dbReference>
<name>A0A1G9BS84_9RHOB</name>
<dbReference type="PROSITE" id="PS51186">
    <property type="entry name" value="GNAT"/>
    <property type="match status" value="1"/>
</dbReference>
<dbReference type="EMBL" id="FNEK01000040">
    <property type="protein sequence ID" value="SDK41815.1"/>
    <property type="molecule type" value="Genomic_DNA"/>
</dbReference>
<evidence type="ECO:0000313" key="5">
    <source>
        <dbReference type="Proteomes" id="UP000199382"/>
    </source>
</evidence>
<keyword evidence="1 4" id="KW-0808">Transferase</keyword>
<dbReference type="OrthoDB" id="7365268at2"/>
<dbReference type="STRING" id="571298.SAMN04488026_104038"/>
<dbReference type="Pfam" id="PF00583">
    <property type="entry name" value="Acetyltransf_1"/>
    <property type="match status" value="1"/>
</dbReference>
<organism evidence="4 5">
    <name type="scientific">Aliiruegeria lutimaris</name>
    <dbReference type="NCBI Taxonomy" id="571298"/>
    <lineage>
        <taxon>Bacteria</taxon>
        <taxon>Pseudomonadati</taxon>
        <taxon>Pseudomonadota</taxon>
        <taxon>Alphaproteobacteria</taxon>
        <taxon>Rhodobacterales</taxon>
        <taxon>Roseobacteraceae</taxon>
        <taxon>Aliiruegeria</taxon>
    </lineage>
</organism>
<reference evidence="4 5" key="1">
    <citation type="submission" date="2016-10" db="EMBL/GenBank/DDBJ databases">
        <authorList>
            <person name="de Groot N.N."/>
        </authorList>
    </citation>
    <scope>NUCLEOTIDE SEQUENCE [LARGE SCALE GENOMIC DNA]</scope>
    <source>
        <strain evidence="4 5">DSM 25294</strain>
    </source>
</reference>
<dbReference type="PANTHER" id="PTHR43877">
    <property type="entry name" value="AMINOALKYLPHOSPHONATE N-ACETYLTRANSFERASE-RELATED-RELATED"/>
    <property type="match status" value="1"/>
</dbReference>
<evidence type="ECO:0000313" key="4">
    <source>
        <dbReference type="EMBL" id="SDK41815.1"/>
    </source>
</evidence>
<dbReference type="InterPro" id="IPR000182">
    <property type="entry name" value="GNAT_dom"/>
</dbReference>
<dbReference type="SUPFAM" id="SSF55729">
    <property type="entry name" value="Acyl-CoA N-acyltransferases (Nat)"/>
    <property type="match status" value="1"/>
</dbReference>
<protein>
    <submittedName>
        <fullName evidence="4">Acetyltransferase (GNAT) domain-containing protein</fullName>
    </submittedName>
</protein>
<dbReference type="AlphaFoldDB" id="A0A1G9BS84"/>